<evidence type="ECO:0000313" key="3">
    <source>
        <dbReference type="Proteomes" id="UP000235965"/>
    </source>
</evidence>
<keyword evidence="3" id="KW-1185">Reference proteome</keyword>
<feature type="signal peptide" evidence="1">
    <location>
        <begin position="1"/>
        <end position="31"/>
    </location>
</feature>
<dbReference type="EMBL" id="NEVH01016330">
    <property type="protein sequence ID" value="PNF25618.1"/>
    <property type="molecule type" value="Genomic_DNA"/>
</dbReference>
<protein>
    <submittedName>
        <fullName evidence="2">Uncharacterized protein</fullName>
    </submittedName>
</protein>
<name>A0A2J7QAK3_9NEOP</name>
<gene>
    <name evidence="2" type="ORF">B7P43_G03813</name>
</gene>
<dbReference type="AlphaFoldDB" id="A0A2J7QAK3"/>
<organism evidence="2 3">
    <name type="scientific">Cryptotermes secundus</name>
    <dbReference type="NCBI Taxonomy" id="105785"/>
    <lineage>
        <taxon>Eukaryota</taxon>
        <taxon>Metazoa</taxon>
        <taxon>Ecdysozoa</taxon>
        <taxon>Arthropoda</taxon>
        <taxon>Hexapoda</taxon>
        <taxon>Insecta</taxon>
        <taxon>Pterygota</taxon>
        <taxon>Neoptera</taxon>
        <taxon>Polyneoptera</taxon>
        <taxon>Dictyoptera</taxon>
        <taxon>Blattodea</taxon>
        <taxon>Blattoidea</taxon>
        <taxon>Termitoidae</taxon>
        <taxon>Kalotermitidae</taxon>
        <taxon>Cryptotermitinae</taxon>
        <taxon>Cryptotermes</taxon>
    </lineage>
</organism>
<accession>A0A2J7QAK3</accession>
<feature type="chain" id="PRO_5014380267" evidence="1">
    <location>
        <begin position="32"/>
        <end position="131"/>
    </location>
</feature>
<dbReference type="Proteomes" id="UP000235965">
    <property type="component" value="Unassembled WGS sequence"/>
</dbReference>
<reference evidence="2 3" key="1">
    <citation type="submission" date="2017-12" db="EMBL/GenBank/DDBJ databases">
        <title>Hemimetabolous genomes reveal molecular basis of termite eusociality.</title>
        <authorList>
            <person name="Harrison M.C."/>
            <person name="Jongepier E."/>
            <person name="Robertson H.M."/>
            <person name="Arning N."/>
            <person name="Bitard-Feildel T."/>
            <person name="Chao H."/>
            <person name="Childers C.P."/>
            <person name="Dinh H."/>
            <person name="Doddapaneni H."/>
            <person name="Dugan S."/>
            <person name="Gowin J."/>
            <person name="Greiner C."/>
            <person name="Han Y."/>
            <person name="Hu H."/>
            <person name="Hughes D.S.T."/>
            <person name="Huylmans A.-K."/>
            <person name="Kemena C."/>
            <person name="Kremer L.P.M."/>
            <person name="Lee S.L."/>
            <person name="Lopez-Ezquerra A."/>
            <person name="Mallet L."/>
            <person name="Monroy-Kuhn J.M."/>
            <person name="Moser A."/>
            <person name="Murali S.C."/>
            <person name="Muzny D.M."/>
            <person name="Otani S."/>
            <person name="Piulachs M.-D."/>
            <person name="Poelchau M."/>
            <person name="Qu J."/>
            <person name="Schaub F."/>
            <person name="Wada-Katsumata A."/>
            <person name="Worley K.C."/>
            <person name="Xie Q."/>
            <person name="Ylla G."/>
            <person name="Poulsen M."/>
            <person name="Gibbs R.A."/>
            <person name="Schal C."/>
            <person name="Richards S."/>
            <person name="Belles X."/>
            <person name="Korb J."/>
            <person name="Bornberg-Bauer E."/>
        </authorList>
    </citation>
    <scope>NUCLEOTIDE SEQUENCE [LARGE SCALE GENOMIC DNA]</scope>
    <source>
        <tissue evidence="2">Whole body</tissue>
    </source>
</reference>
<evidence type="ECO:0000313" key="2">
    <source>
        <dbReference type="EMBL" id="PNF25618.1"/>
    </source>
</evidence>
<keyword evidence="1" id="KW-0732">Signal</keyword>
<sequence>MTQSMGPVKNIATVLAVTIFAEMVSLPQVYSASVSVKFSECTSGITDEDTKYATANGHLAQDMALNGSVHMFAANGTSPKWLFYKGEFNLDVQTYSAQNLSDVRKIVFDISYKLNNKTFCLQLEEYRHNFT</sequence>
<proteinExistence type="predicted"/>
<evidence type="ECO:0000256" key="1">
    <source>
        <dbReference type="SAM" id="SignalP"/>
    </source>
</evidence>
<dbReference type="InParanoid" id="A0A2J7QAK3"/>
<comment type="caution">
    <text evidence="2">The sequence shown here is derived from an EMBL/GenBank/DDBJ whole genome shotgun (WGS) entry which is preliminary data.</text>
</comment>